<comment type="caution">
    <text evidence="6">The sequence shown here is derived from an EMBL/GenBank/DDBJ whole genome shotgun (WGS) entry which is preliminary data.</text>
</comment>
<dbReference type="Gene3D" id="3.90.25.10">
    <property type="entry name" value="UDP-galactose 4-epimerase, domain 1"/>
    <property type="match status" value="1"/>
</dbReference>
<dbReference type="PANTHER" id="PTHR43000">
    <property type="entry name" value="DTDP-D-GLUCOSE 4,6-DEHYDRATASE-RELATED"/>
    <property type="match status" value="1"/>
</dbReference>
<dbReference type="Pfam" id="PF13492">
    <property type="entry name" value="GAF_3"/>
    <property type="match status" value="1"/>
</dbReference>
<keyword evidence="7" id="KW-1185">Reference proteome</keyword>
<reference evidence="7" key="1">
    <citation type="journal article" date="2019" name="Int. J. Syst. Evol. Microbiol.">
        <title>The Global Catalogue of Microorganisms (GCM) 10K type strain sequencing project: providing services to taxonomists for standard genome sequencing and annotation.</title>
        <authorList>
            <consortium name="The Broad Institute Genomics Platform"/>
            <consortium name="The Broad Institute Genome Sequencing Center for Infectious Disease"/>
            <person name="Wu L."/>
            <person name="Ma J."/>
        </authorList>
    </citation>
    <scope>NUCLEOTIDE SEQUENCE [LARGE SCALE GENOMIC DNA]</scope>
    <source>
        <strain evidence="7">CCUG 57113</strain>
    </source>
</reference>
<evidence type="ECO:0000313" key="6">
    <source>
        <dbReference type="EMBL" id="MFC5469423.1"/>
    </source>
</evidence>
<dbReference type="Gene3D" id="3.40.50.720">
    <property type="entry name" value="NAD(P)-binding Rossmann-like Domain"/>
    <property type="match status" value="1"/>
</dbReference>
<evidence type="ECO:0000259" key="5">
    <source>
        <dbReference type="Pfam" id="PF13492"/>
    </source>
</evidence>
<evidence type="ECO:0000256" key="1">
    <source>
        <dbReference type="ARBA" id="ARBA00007637"/>
    </source>
</evidence>
<dbReference type="RefSeq" id="WP_209750144.1">
    <property type="nucleotide sequence ID" value="NZ_JBHSMH010000034.1"/>
</dbReference>
<feature type="transmembrane region" description="Helical" evidence="3">
    <location>
        <begin position="360"/>
        <end position="386"/>
    </location>
</feature>
<feature type="coiled-coil region" evidence="2">
    <location>
        <begin position="424"/>
        <end position="465"/>
    </location>
</feature>
<feature type="domain" description="NAD-dependent epimerase/dehydratase" evidence="4">
    <location>
        <begin position="3"/>
        <end position="225"/>
    </location>
</feature>
<dbReference type="InterPro" id="IPR036291">
    <property type="entry name" value="NAD(P)-bd_dom_sf"/>
</dbReference>
<keyword evidence="2" id="KW-0175">Coiled coil</keyword>
<keyword evidence="3" id="KW-1133">Transmembrane helix</keyword>
<protein>
    <submittedName>
        <fullName evidence="6">NAD-dependent epimerase/dehydratase family protein</fullName>
    </submittedName>
</protein>
<dbReference type="Pfam" id="PF01370">
    <property type="entry name" value="Epimerase"/>
    <property type="match status" value="1"/>
</dbReference>
<dbReference type="Gene3D" id="3.30.450.40">
    <property type="match status" value="1"/>
</dbReference>
<dbReference type="EMBL" id="JBHSMH010000034">
    <property type="protein sequence ID" value="MFC5469423.1"/>
    <property type="molecule type" value="Genomic_DNA"/>
</dbReference>
<dbReference type="InterPro" id="IPR029016">
    <property type="entry name" value="GAF-like_dom_sf"/>
</dbReference>
<keyword evidence="3" id="KW-0812">Transmembrane</keyword>
<name>A0ABW0LU95_9BACL</name>
<dbReference type="InterPro" id="IPR003018">
    <property type="entry name" value="GAF"/>
</dbReference>
<evidence type="ECO:0000256" key="3">
    <source>
        <dbReference type="SAM" id="Phobius"/>
    </source>
</evidence>
<evidence type="ECO:0000256" key="2">
    <source>
        <dbReference type="SAM" id="Coils"/>
    </source>
</evidence>
<accession>A0ABW0LU95</accession>
<proteinExistence type="inferred from homology"/>
<keyword evidence="3" id="KW-0472">Membrane</keyword>
<feature type="transmembrane region" description="Helical" evidence="3">
    <location>
        <begin position="335"/>
        <end position="353"/>
    </location>
</feature>
<gene>
    <name evidence="6" type="ORF">ACFPPD_11890</name>
</gene>
<dbReference type="InterPro" id="IPR001509">
    <property type="entry name" value="Epimerase_deHydtase"/>
</dbReference>
<dbReference type="Proteomes" id="UP001596105">
    <property type="component" value="Unassembled WGS sequence"/>
</dbReference>
<evidence type="ECO:0000259" key="4">
    <source>
        <dbReference type="Pfam" id="PF01370"/>
    </source>
</evidence>
<organism evidence="6 7">
    <name type="scientific">Cohnella suwonensis</name>
    <dbReference type="NCBI Taxonomy" id="696072"/>
    <lineage>
        <taxon>Bacteria</taxon>
        <taxon>Bacillati</taxon>
        <taxon>Bacillota</taxon>
        <taxon>Bacilli</taxon>
        <taxon>Bacillales</taxon>
        <taxon>Paenibacillaceae</taxon>
        <taxon>Cohnella</taxon>
    </lineage>
</organism>
<evidence type="ECO:0000313" key="7">
    <source>
        <dbReference type="Proteomes" id="UP001596105"/>
    </source>
</evidence>
<feature type="transmembrane region" description="Helical" evidence="3">
    <location>
        <begin position="406"/>
        <end position="424"/>
    </location>
</feature>
<dbReference type="SUPFAM" id="SSF51735">
    <property type="entry name" value="NAD(P)-binding Rossmann-fold domains"/>
    <property type="match status" value="1"/>
</dbReference>
<dbReference type="SUPFAM" id="SSF55781">
    <property type="entry name" value="GAF domain-like"/>
    <property type="match status" value="1"/>
</dbReference>
<sequence length="732" mass="82574">MRVLITGGYGFIGSFVAERFYQEGCEITIIDNLSTGNRSNVEFKHHSYALSIEDKKCEEVFKSNRFDVVVHLAAQVSVATSVENPRADTKSNVLGLTNMLSLSEKYGVKKFIMASSAAVYGSNDRIPLGEDEICDPLSPYGMSKWVGELYCDKWQKMYGLETLCFRFSNVYGPRQRDDGEGGVVSIFLGRILSNKELTLFGDGNQTRDFIYVGDVADAIYRASYSALTGVYNLSSSTESSINELVGHLQNLAGSVKTTYKDPRPGDIYRSKLDNSKIRHDLDWAPRYSLQDGLVKTIEWMRNERTETSHSVEKKKKETSLFVKGLKAALPYVENFILFAIVAWLSSAVVLTQNEFVDFKLFYIIVMGIIYGNRQAILSVALSIGLYTYELLGNGRELISLLYDTDFFFRIAIYLFVGLVVGYTVERKSSRLLAKQRQLEAMEEKHAFLSEVYNETRQVKEELQQQILNSGDSFGKIYSVTKRLESLEPEQIFTSTVSVVESIMRTEAVSIYTVNRYGSYLRLVAKSGGDQLDAPKSMKVEDYPYIQNLLENKEMFINKKLEGGLPLLVAPVMSNGNVLAVIALHQIQFENFNLYHHNLFKVTVELISTALSRALMFVEATMNQRYIEGTSALKPEVFKEILNSKAKASQKHGVKYVLLTPSVSDREQRELSEITQIISRSLRETDYIGLGDNGEILVLLANSSREDANFVLQRFNQNGIKMNFVDEGLQHVG</sequence>
<feature type="domain" description="GAF" evidence="5">
    <location>
        <begin position="487"/>
        <end position="612"/>
    </location>
</feature>
<comment type="similarity">
    <text evidence="1">Belongs to the NAD(P)-dependent epimerase/dehydratase family.</text>
</comment>